<gene>
    <name evidence="11" type="ORF">CRI93_04160</name>
</gene>
<keyword evidence="12" id="KW-1185">Reference proteome</keyword>
<feature type="region of interest" description="Disordered" evidence="7">
    <location>
        <begin position="1"/>
        <end position="25"/>
    </location>
</feature>
<comment type="subcellular location">
    <subcellularLocation>
        <location evidence="1">Cell membrane</location>
        <topology evidence="1">Multi-pass membrane protein</topology>
    </subcellularLocation>
</comment>
<keyword evidence="2" id="KW-1003">Cell membrane</keyword>
<feature type="compositionally biased region" description="Basic and acidic residues" evidence="7">
    <location>
        <begin position="385"/>
        <end position="397"/>
    </location>
</feature>
<evidence type="ECO:0000256" key="4">
    <source>
        <dbReference type="ARBA" id="ARBA00022989"/>
    </source>
</evidence>
<protein>
    <submittedName>
        <fullName evidence="11">Chain-length determining protein</fullName>
    </submittedName>
</protein>
<evidence type="ECO:0000259" key="10">
    <source>
        <dbReference type="Pfam" id="PF13807"/>
    </source>
</evidence>
<organism evidence="11 12">
    <name type="scientific">Longimonas halophila</name>
    <dbReference type="NCBI Taxonomy" id="1469170"/>
    <lineage>
        <taxon>Bacteria</taxon>
        <taxon>Pseudomonadati</taxon>
        <taxon>Rhodothermota</taxon>
        <taxon>Rhodothermia</taxon>
        <taxon>Rhodothermales</taxon>
        <taxon>Salisaetaceae</taxon>
        <taxon>Longimonas</taxon>
    </lineage>
</organism>
<dbReference type="OrthoDB" id="1522571at2"/>
<feature type="transmembrane region" description="Helical" evidence="8">
    <location>
        <begin position="351"/>
        <end position="374"/>
    </location>
</feature>
<evidence type="ECO:0000259" key="9">
    <source>
        <dbReference type="Pfam" id="PF02706"/>
    </source>
</evidence>
<dbReference type="RefSeq" id="WP_098061355.1">
    <property type="nucleotide sequence ID" value="NZ_PDEP01000003.1"/>
</dbReference>
<keyword evidence="4 8" id="KW-1133">Transmembrane helix</keyword>
<feature type="region of interest" description="Disordered" evidence="7">
    <location>
        <begin position="385"/>
        <end position="407"/>
    </location>
</feature>
<dbReference type="AlphaFoldDB" id="A0A2H3NN48"/>
<dbReference type="InterPro" id="IPR050445">
    <property type="entry name" value="Bact_polysacc_biosynth/exp"/>
</dbReference>
<evidence type="ECO:0000313" key="12">
    <source>
        <dbReference type="Proteomes" id="UP000221024"/>
    </source>
</evidence>
<dbReference type="EMBL" id="PDEP01000003">
    <property type="protein sequence ID" value="PEN08316.1"/>
    <property type="molecule type" value="Genomic_DNA"/>
</dbReference>
<feature type="transmembrane region" description="Helical" evidence="8">
    <location>
        <begin position="47"/>
        <end position="65"/>
    </location>
</feature>
<evidence type="ECO:0000256" key="3">
    <source>
        <dbReference type="ARBA" id="ARBA00022692"/>
    </source>
</evidence>
<dbReference type="InterPro" id="IPR003856">
    <property type="entry name" value="LPS_length_determ_N"/>
</dbReference>
<feature type="domain" description="Tyrosine-protein kinase G-rich" evidence="10">
    <location>
        <begin position="299"/>
        <end position="372"/>
    </location>
</feature>
<feature type="compositionally biased region" description="Low complexity" evidence="7">
    <location>
        <begin position="7"/>
        <end position="21"/>
    </location>
</feature>
<feature type="domain" description="Polysaccharide chain length determinant N-terminal" evidence="9">
    <location>
        <begin position="30"/>
        <end position="129"/>
    </location>
</feature>
<dbReference type="Pfam" id="PF02706">
    <property type="entry name" value="Wzz"/>
    <property type="match status" value="1"/>
</dbReference>
<keyword evidence="5 8" id="KW-0472">Membrane</keyword>
<dbReference type="InterPro" id="IPR032807">
    <property type="entry name" value="GNVR"/>
</dbReference>
<accession>A0A2H3NN48</accession>
<evidence type="ECO:0000256" key="1">
    <source>
        <dbReference type="ARBA" id="ARBA00004651"/>
    </source>
</evidence>
<dbReference type="GO" id="GO:0005886">
    <property type="term" value="C:plasma membrane"/>
    <property type="evidence" value="ECO:0007669"/>
    <property type="project" value="UniProtKB-SubCell"/>
</dbReference>
<evidence type="ECO:0000256" key="7">
    <source>
        <dbReference type="SAM" id="MobiDB-lite"/>
    </source>
</evidence>
<evidence type="ECO:0000256" key="8">
    <source>
        <dbReference type="SAM" id="Phobius"/>
    </source>
</evidence>
<proteinExistence type="predicted"/>
<evidence type="ECO:0000256" key="6">
    <source>
        <dbReference type="SAM" id="Coils"/>
    </source>
</evidence>
<sequence>MSETVNASSASSTPPSDGSPTEATSPYAEEEISLLDLLVVLAQNRRFVIGCVVVFTLFGVIYAVVTPEQYTSRAEMVREVEDGSASVPGGFSALRGLGISLGGGSTGLTAETYPRILTSREVTLSVVRDTFYFADAEQEMSFVDYHARETGGVLSALKKYTIGLPGQILSALKSEPRQRPVETLDGDEQVYPAEEEEEAMEIISNMVNSSVDVESGIMTVSVTDYDPVRAAEIADSFLTHLTERVRTIRTQKSRDNLAFINERFEEAEDELEAAEQRLAAFSDRNRDIQSARLRTERDRLQRQVQFASNLYSEFQTQRTQAQIELQKSQPVITILEAPTPPINRSAPQRTLLVLLSAFLGGIVGIGGAFARTFFANQSDEEEQEKLQQVKAALRDPLGRNVSPENAS</sequence>
<reference evidence="11 12" key="1">
    <citation type="submission" date="2017-10" db="EMBL/GenBank/DDBJ databases">
        <title>Draft genome of Longimonas halophila.</title>
        <authorList>
            <person name="Goh K.M."/>
            <person name="Shamsir M.S."/>
            <person name="Lim S.W."/>
        </authorList>
    </citation>
    <scope>NUCLEOTIDE SEQUENCE [LARGE SCALE GENOMIC DNA]</scope>
    <source>
        <strain evidence="11 12">KCTC 42399</strain>
    </source>
</reference>
<name>A0A2H3NN48_9BACT</name>
<dbReference type="PANTHER" id="PTHR32309:SF13">
    <property type="entry name" value="FERRIC ENTEROBACTIN TRANSPORT PROTEIN FEPE"/>
    <property type="match status" value="1"/>
</dbReference>
<dbReference type="Proteomes" id="UP000221024">
    <property type="component" value="Unassembled WGS sequence"/>
</dbReference>
<evidence type="ECO:0000256" key="2">
    <source>
        <dbReference type="ARBA" id="ARBA00022475"/>
    </source>
</evidence>
<keyword evidence="3 8" id="KW-0812">Transmembrane</keyword>
<keyword evidence="6" id="KW-0175">Coiled coil</keyword>
<evidence type="ECO:0000313" key="11">
    <source>
        <dbReference type="EMBL" id="PEN08316.1"/>
    </source>
</evidence>
<dbReference type="PANTHER" id="PTHR32309">
    <property type="entry name" value="TYROSINE-PROTEIN KINASE"/>
    <property type="match status" value="1"/>
</dbReference>
<comment type="caution">
    <text evidence="11">The sequence shown here is derived from an EMBL/GenBank/DDBJ whole genome shotgun (WGS) entry which is preliminary data.</text>
</comment>
<feature type="coiled-coil region" evidence="6">
    <location>
        <begin position="250"/>
        <end position="317"/>
    </location>
</feature>
<dbReference type="Pfam" id="PF13807">
    <property type="entry name" value="GNVR"/>
    <property type="match status" value="1"/>
</dbReference>
<evidence type="ECO:0000256" key="5">
    <source>
        <dbReference type="ARBA" id="ARBA00023136"/>
    </source>
</evidence>